<evidence type="ECO:0000256" key="1">
    <source>
        <dbReference type="SAM" id="MobiDB-lite"/>
    </source>
</evidence>
<feature type="compositionally biased region" description="Basic residues" evidence="1">
    <location>
        <begin position="202"/>
        <end position="214"/>
    </location>
</feature>
<reference evidence="2 3" key="1">
    <citation type="submission" date="2020-10" db="EMBL/GenBank/DDBJ databases">
        <title>Phylogeny of dyella-like bacteria.</title>
        <authorList>
            <person name="Fu J."/>
        </authorList>
    </citation>
    <scope>NUCLEOTIDE SEQUENCE [LARGE SCALE GENOMIC DNA]</scope>
    <source>
        <strain evidence="2 3">THG-B117</strain>
    </source>
</reference>
<keyword evidence="3" id="KW-1185">Reference proteome</keyword>
<accession>A0ABS2JXN4</accession>
<feature type="region of interest" description="Disordered" evidence="1">
    <location>
        <begin position="190"/>
        <end position="214"/>
    </location>
</feature>
<dbReference type="Pfam" id="PF11445">
    <property type="entry name" value="DUF2894"/>
    <property type="match status" value="1"/>
</dbReference>
<dbReference type="Proteomes" id="UP001430065">
    <property type="component" value="Unassembled WGS sequence"/>
</dbReference>
<sequence length="214" mass="23135">MSPSGTPARAVLDAWREQQADRLDPVRFQRMDALERRAANHEGEVRRLLDDKLAALIDSYAGDLEKAATAGSANAAPAAGRGALVELLEHIALSTATRDRILAAHNVTPPSSSYPTLETLAEFKKIWSAVRTGSQLRQSLEQVPENAGPLNSGALVHRSIGLMRELSPGYLQQFLSYIDALSWVEQINGSLSSGSEAPRAASPRKRSKAKSRTP</sequence>
<dbReference type="InterPro" id="IPR021549">
    <property type="entry name" value="DUF2894"/>
</dbReference>
<evidence type="ECO:0000313" key="3">
    <source>
        <dbReference type="Proteomes" id="UP001430065"/>
    </source>
</evidence>
<comment type="caution">
    <text evidence="2">The sequence shown here is derived from an EMBL/GenBank/DDBJ whole genome shotgun (WGS) entry which is preliminary data.</text>
</comment>
<evidence type="ECO:0000313" key="2">
    <source>
        <dbReference type="EMBL" id="MBM7123560.1"/>
    </source>
</evidence>
<dbReference type="EMBL" id="JADIKC010000013">
    <property type="protein sequence ID" value="MBM7123560.1"/>
    <property type="molecule type" value="Genomic_DNA"/>
</dbReference>
<proteinExistence type="predicted"/>
<protein>
    <submittedName>
        <fullName evidence="2">DUF2894 domain-containing protein</fullName>
    </submittedName>
</protein>
<name>A0ABS2JXN4_9GAMM</name>
<dbReference type="RefSeq" id="WP_204638083.1">
    <property type="nucleotide sequence ID" value="NZ_JADIKC010000013.1"/>
</dbReference>
<organism evidence="2 3">
    <name type="scientific">Dyella kyungheensis</name>
    <dbReference type="NCBI Taxonomy" id="1242174"/>
    <lineage>
        <taxon>Bacteria</taxon>
        <taxon>Pseudomonadati</taxon>
        <taxon>Pseudomonadota</taxon>
        <taxon>Gammaproteobacteria</taxon>
        <taxon>Lysobacterales</taxon>
        <taxon>Rhodanobacteraceae</taxon>
        <taxon>Dyella</taxon>
    </lineage>
</organism>
<gene>
    <name evidence="2" type="ORF">ISP20_20515</name>
</gene>